<feature type="region of interest" description="Disordered" evidence="2">
    <location>
        <begin position="1"/>
        <end position="27"/>
    </location>
</feature>
<evidence type="ECO:0000256" key="2">
    <source>
        <dbReference type="SAM" id="MobiDB-lite"/>
    </source>
</evidence>
<keyword evidence="1" id="KW-0175">Coiled coil</keyword>
<name>A0ABN8QSD0_9CNID</name>
<accession>A0ABN8QSD0</accession>
<proteinExistence type="predicted"/>
<evidence type="ECO:0000256" key="1">
    <source>
        <dbReference type="SAM" id="Coils"/>
    </source>
</evidence>
<dbReference type="Gene3D" id="3.30.70.1820">
    <property type="entry name" value="L1 transposable element, RRM domain"/>
    <property type="match status" value="1"/>
</dbReference>
<dbReference type="Proteomes" id="UP001159427">
    <property type="component" value="Unassembled WGS sequence"/>
</dbReference>
<sequence length="201" mass="23189">MSDDEAATKKDTARGKRRRKRSKGSKSCFEECCESCHNMAESIAEMKEKLDSVLSCIEDIKELKQKQTVLEEKNKQLEASLEFAHTFVKELGEKMAVQDEAIDELEKGVKSLTKQAAYEKQRAIKLESHSRRNNLNFFNIPEKRDESFENFETILENFMVAELKISKEDVDDISFEFERVHCIGKSNPTESKPRPLIAKFT</sequence>
<dbReference type="EMBL" id="CALNXI010001444">
    <property type="protein sequence ID" value="CAH3169170.1"/>
    <property type="molecule type" value="Genomic_DNA"/>
</dbReference>
<evidence type="ECO:0000313" key="4">
    <source>
        <dbReference type="Proteomes" id="UP001159427"/>
    </source>
</evidence>
<comment type="caution">
    <text evidence="3">The sequence shown here is derived from an EMBL/GenBank/DDBJ whole genome shotgun (WGS) entry which is preliminary data.</text>
</comment>
<feature type="compositionally biased region" description="Basic and acidic residues" evidence="2">
    <location>
        <begin position="1"/>
        <end position="14"/>
    </location>
</feature>
<feature type="compositionally biased region" description="Basic residues" evidence="2">
    <location>
        <begin position="15"/>
        <end position="24"/>
    </location>
</feature>
<organism evidence="3 4">
    <name type="scientific">Porites evermanni</name>
    <dbReference type="NCBI Taxonomy" id="104178"/>
    <lineage>
        <taxon>Eukaryota</taxon>
        <taxon>Metazoa</taxon>
        <taxon>Cnidaria</taxon>
        <taxon>Anthozoa</taxon>
        <taxon>Hexacorallia</taxon>
        <taxon>Scleractinia</taxon>
        <taxon>Fungiina</taxon>
        <taxon>Poritidae</taxon>
        <taxon>Porites</taxon>
    </lineage>
</organism>
<feature type="coiled-coil region" evidence="1">
    <location>
        <begin position="60"/>
        <end position="115"/>
    </location>
</feature>
<gene>
    <name evidence="3" type="ORF">PEVE_00006772</name>
</gene>
<reference evidence="3 4" key="1">
    <citation type="submission" date="2022-05" db="EMBL/GenBank/DDBJ databases">
        <authorList>
            <consortium name="Genoscope - CEA"/>
            <person name="William W."/>
        </authorList>
    </citation>
    <scope>NUCLEOTIDE SEQUENCE [LARGE SCALE GENOMIC DNA]</scope>
</reference>
<protein>
    <submittedName>
        <fullName evidence="3">Uncharacterized protein</fullName>
    </submittedName>
</protein>
<evidence type="ECO:0000313" key="3">
    <source>
        <dbReference type="EMBL" id="CAH3169170.1"/>
    </source>
</evidence>
<keyword evidence="4" id="KW-1185">Reference proteome</keyword>